<comment type="caution">
    <text evidence="1">The sequence shown here is derived from an EMBL/GenBank/DDBJ whole genome shotgun (WGS) entry which is preliminary data.</text>
</comment>
<accession>A0A8H6MDU2</accession>
<dbReference type="EMBL" id="JACGCI010000009">
    <property type="protein sequence ID" value="KAF6761436.1"/>
    <property type="molecule type" value="Genomic_DNA"/>
</dbReference>
<sequence length="116" mass="13383">MRVPRGTQRQGPKSHTPSIWWYQCCRPQQGWPPSTRKWPHTFEAVKGFSANYVLQDRLNTYHIWTKYILAKFPTELVIFNSLDPALSPPNPKYLRLHAAAFGAMAAHFGAMAVRWS</sequence>
<dbReference type="Proteomes" id="UP000521943">
    <property type="component" value="Unassembled WGS sequence"/>
</dbReference>
<name>A0A8H6MDU2_9AGAR</name>
<proteinExistence type="predicted"/>
<evidence type="ECO:0000313" key="1">
    <source>
        <dbReference type="EMBL" id="KAF6761436.1"/>
    </source>
</evidence>
<protein>
    <submittedName>
        <fullName evidence="1">Uncharacterized protein</fullName>
    </submittedName>
</protein>
<dbReference type="AlphaFoldDB" id="A0A8H6MDU2"/>
<keyword evidence="2" id="KW-1185">Reference proteome</keyword>
<evidence type="ECO:0000313" key="2">
    <source>
        <dbReference type="Proteomes" id="UP000521943"/>
    </source>
</evidence>
<gene>
    <name evidence="1" type="ORF">DFP72DRAFT_842361</name>
</gene>
<organism evidence="1 2">
    <name type="scientific">Ephemerocybe angulata</name>
    <dbReference type="NCBI Taxonomy" id="980116"/>
    <lineage>
        <taxon>Eukaryota</taxon>
        <taxon>Fungi</taxon>
        <taxon>Dikarya</taxon>
        <taxon>Basidiomycota</taxon>
        <taxon>Agaricomycotina</taxon>
        <taxon>Agaricomycetes</taxon>
        <taxon>Agaricomycetidae</taxon>
        <taxon>Agaricales</taxon>
        <taxon>Agaricineae</taxon>
        <taxon>Psathyrellaceae</taxon>
        <taxon>Ephemerocybe</taxon>
    </lineage>
</organism>
<reference evidence="1 2" key="1">
    <citation type="submission" date="2020-07" db="EMBL/GenBank/DDBJ databases">
        <title>Comparative genomics of pyrophilous fungi reveals a link between fire events and developmental genes.</title>
        <authorList>
            <consortium name="DOE Joint Genome Institute"/>
            <person name="Steindorff A.S."/>
            <person name="Carver A."/>
            <person name="Calhoun S."/>
            <person name="Stillman K."/>
            <person name="Liu H."/>
            <person name="Lipzen A."/>
            <person name="Pangilinan J."/>
            <person name="Labutti K."/>
            <person name="Bruns T.D."/>
            <person name="Grigoriev I.V."/>
        </authorList>
    </citation>
    <scope>NUCLEOTIDE SEQUENCE [LARGE SCALE GENOMIC DNA]</scope>
    <source>
        <strain evidence="1 2">CBS 144469</strain>
    </source>
</reference>